<dbReference type="TCDB" id="1.E.26.5.1">
    <property type="family name" value="the holin llh (holin llh) family"/>
</dbReference>
<dbReference type="KEGG" id="vg:5600490"/>
<accession>A7XXE5</accession>
<proteinExistence type="predicted"/>
<reference evidence="2 3" key="1">
    <citation type="journal article" date="2008" name="J. Mol. Biol.">
        <title>Genome comparison and proteomic characterization of Thermus thermophilus bacteriophages P23-45 and P74-26: siphoviruses with triplex-forming sequences and the longest known tails.</title>
        <authorList>
            <person name="Minakhin L."/>
            <person name="Goel M."/>
            <person name="Berdygulova Z."/>
            <person name="Ramanculov E."/>
            <person name="Florens L."/>
            <person name="Glazko G."/>
            <person name="Karamychev V.N."/>
            <person name="Slesarev A.I."/>
            <person name="Kozyavkin S.A."/>
            <person name="Khromov I."/>
            <person name="Ackermann H.W."/>
            <person name="Washburn M."/>
            <person name="Mushegian A."/>
            <person name="Severinov K."/>
        </authorList>
    </citation>
    <scope>NUCLEOTIDE SEQUENCE</scope>
</reference>
<gene>
    <name evidence="2" type="ORF">P23p109</name>
</gene>
<evidence type="ECO:0000313" key="3">
    <source>
        <dbReference type="Proteomes" id="UP000001132"/>
    </source>
</evidence>
<keyword evidence="3" id="KW-1185">Reference proteome</keyword>
<dbReference type="RefSeq" id="YP_001467962.1">
    <property type="nucleotide sequence ID" value="NC_009803.1"/>
</dbReference>
<dbReference type="EMBL" id="EU100883">
    <property type="protein sequence ID" value="ABU96942.1"/>
    <property type="molecule type" value="Genomic_DNA"/>
</dbReference>
<protein>
    <submittedName>
        <fullName evidence="2">Holin</fullName>
    </submittedName>
</protein>
<organism evidence="2 3">
    <name type="scientific">Thermus virus P23-45</name>
    <name type="common">Thermus thermophilus phage P23-45</name>
    <dbReference type="NCBI Taxonomy" id="2914006"/>
    <lineage>
        <taxon>Viruses</taxon>
        <taxon>Duplodnaviria</taxon>
        <taxon>Heunggongvirae</taxon>
        <taxon>Uroviricota</taxon>
        <taxon>Caudoviricetes</taxon>
        <taxon>Oshimavirus</taxon>
        <taxon>Oshimavirus P2345</taxon>
    </lineage>
</organism>
<name>A7XXE5_BP234</name>
<evidence type="ECO:0000313" key="2">
    <source>
        <dbReference type="EMBL" id="ABU96942.1"/>
    </source>
</evidence>
<dbReference type="GeneID" id="5600490"/>
<organismHost>
    <name type="scientific">Thermus thermophilus</name>
    <dbReference type="NCBI Taxonomy" id="274"/>
</organismHost>
<dbReference type="Proteomes" id="UP000001132">
    <property type="component" value="Segment"/>
</dbReference>
<keyword evidence="1" id="KW-0175">Coiled coil</keyword>
<evidence type="ECO:0000256" key="1">
    <source>
        <dbReference type="SAM" id="Coils"/>
    </source>
</evidence>
<feature type="coiled-coil region" evidence="1">
    <location>
        <begin position="48"/>
        <end position="75"/>
    </location>
</feature>
<sequence length="118" mass="12632">MDILDVLTKPEVATVVGVLLAALLPRQVWELIPPVRAALQVLDAGYKAYESKKKAEALEAAAKAAEEAVKGTEQLIKSGQLTKEAAKAQATSFLMSNFGLDQGTAELLVEKAVLELKR</sequence>